<organism evidence="1 2">
    <name type="scientific">Pandoravirus dulcis</name>
    <dbReference type="NCBI Taxonomy" id="1349409"/>
    <lineage>
        <taxon>Viruses</taxon>
        <taxon>Pandoravirus</taxon>
    </lineage>
</organism>
<evidence type="ECO:0000313" key="1">
    <source>
        <dbReference type="EMBL" id="ATE82530.1"/>
    </source>
</evidence>
<dbReference type="RefSeq" id="YP_009430239.1">
    <property type="nucleotide sequence ID" value="NC_021858.1"/>
</dbReference>
<name>A0A291AU39_9VIRU</name>
<proteinExistence type="predicted"/>
<dbReference type="KEGG" id="vg:34567853"/>
<dbReference type="EMBL" id="KC977570">
    <property type="protein sequence ID" value="ATE82530.1"/>
    <property type="molecule type" value="Genomic_DNA"/>
</dbReference>
<dbReference type="GeneID" id="34567853"/>
<gene>
    <name evidence="1" type="ORF">pdul_cds_611</name>
</gene>
<evidence type="ECO:0000313" key="2">
    <source>
        <dbReference type="Proteomes" id="UP000201566"/>
    </source>
</evidence>
<protein>
    <submittedName>
        <fullName evidence="1">Uncharacterized protein</fullName>
    </submittedName>
</protein>
<dbReference type="Proteomes" id="UP000201566">
    <property type="component" value="Segment"/>
</dbReference>
<sequence>MPTTSPDGDGCHASDWDALFMDAQHCAAAKHQPADDLAESGRSALEAGDAQMVDAPLDATPRALDALAVIITTEGLPRGAAEEAPAWAAVLDRFGVAMEALVELHTSRLFPSWHASGMRLCIANPADARRLIADLDALSGRALASGDDGAEFWSSLALSRALDAAASDAAATAIAGIEADLVAQVATIARLRDAERHVRNTVASVTAAAEGAGPKGGATVNIVMQAVRAVLDARAAVQDGDLARSFYSAVLSAASTFGAGQPPCLADASSAALTALCRMRASPNATLIHRVLSLCDFGVPLMEAHTRDRPE</sequence>
<reference evidence="1 2" key="1">
    <citation type="journal article" date="2013" name="Science">
        <title>Pandoraviruses: amoeba viruses with genomes up to 2.5 Mb reaching that of parasitic eukaryotes.</title>
        <authorList>
            <person name="Philippe N."/>
            <person name="Legendre M."/>
            <person name="Doutre G."/>
            <person name="Coute Y."/>
            <person name="Poirot O."/>
            <person name="Lescot M."/>
            <person name="Arslan D."/>
            <person name="Seltzer V."/>
            <person name="Bertaux L."/>
            <person name="Bruley C."/>
            <person name="Garin J."/>
            <person name="Claverie J.M."/>
            <person name="Abergel C."/>
        </authorList>
    </citation>
    <scope>NUCLEOTIDE SEQUENCE [LARGE SCALE GENOMIC DNA]</scope>
    <source>
        <strain evidence="1">Melbourne</strain>
    </source>
</reference>
<accession>A0A291AU39</accession>